<dbReference type="Proteomes" id="UP000216429">
    <property type="component" value="Unassembled WGS sequence"/>
</dbReference>
<name>A0A261VLE8_9BORD</name>
<evidence type="ECO:0000256" key="2">
    <source>
        <dbReference type="SAM" id="MobiDB-lite"/>
    </source>
</evidence>
<comment type="caution">
    <text evidence="4">The sequence shown here is derived from an EMBL/GenBank/DDBJ whole genome shotgun (WGS) entry which is preliminary data.</text>
</comment>
<gene>
    <name evidence="4" type="ORF">CAL22_08015</name>
</gene>
<evidence type="ECO:0000313" key="4">
    <source>
        <dbReference type="EMBL" id="OZI74420.1"/>
    </source>
</evidence>
<sequence length="262" mass="28351">MLTSVLPPLLHRLSLFSGGAYVLRAALLAALALSVAACSQNEPRERAALIAWLQQDSPAAPDTETLKQFGEYQRQYAVIGDYRQALAHAAHGMSQALAELPAHSLAEISARRERLLALRASIHREQQRLEQAYRQALSQRADLLQAADLKTAYDQAFERLVIGPQAAIGPVWDLLEGPLSASLKVADFAALHQDQIATTGPLTQVQDPSVRDALNALLDTLNAQSRNLERAAARCQELGLCPPEPDGASPSQAPAPRFQDDS</sequence>
<dbReference type="Pfam" id="PF11254">
    <property type="entry name" value="DUF3053"/>
    <property type="match status" value="1"/>
</dbReference>
<keyword evidence="3" id="KW-0472">Membrane</keyword>
<dbReference type="AlphaFoldDB" id="A0A261VLE8"/>
<evidence type="ECO:0000256" key="3">
    <source>
        <dbReference type="SAM" id="Phobius"/>
    </source>
</evidence>
<keyword evidence="3" id="KW-0812">Transmembrane</keyword>
<keyword evidence="5" id="KW-1185">Reference proteome</keyword>
<dbReference type="OrthoDB" id="8821151at2"/>
<dbReference type="EMBL" id="NEVU01000002">
    <property type="protein sequence ID" value="OZI74420.1"/>
    <property type="molecule type" value="Genomic_DNA"/>
</dbReference>
<feature type="region of interest" description="Disordered" evidence="2">
    <location>
        <begin position="240"/>
        <end position="262"/>
    </location>
</feature>
<evidence type="ECO:0000313" key="5">
    <source>
        <dbReference type="Proteomes" id="UP000216429"/>
    </source>
</evidence>
<protein>
    <recommendedName>
        <fullName evidence="6">DUF3053 domain-containing protein</fullName>
    </recommendedName>
</protein>
<reference evidence="5" key="1">
    <citation type="submission" date="2017-05" db="EMBL/GenBank/DDBJ databases">
        <title>Complete and WGS of Bordetella genogroups.</title>
        <authorList>
            <person name="Spilker T."/>
            <person name="Lipuma J."/>
        </authorList>
    </citation>
    <scope>NUCLEOTIDE SEQUENCE [LARGE SCALE GENOMIC DNA]</scope>
    <source>
        <strain evidence="5">AU6712</strain>
    </source>
</reference>
<organism evidence="4 5">
    <name type="scientific">Bordetella genomosp. 12</name>
    <dbReference type="NCBI Taxonomy" id="463035"/>
    <lineage>
        <taxon>Bacteria</taxon>
        <taxon>Pseudomonadati</taxon>
        <taxon>Pseudomonadota</taxon>
        <taxon>Betaproteobacteria</taxon>
        <taxon>Burkholderiales</taxon>
        <taxon>Alcaligenaceae</taxon>
        <taxon>Bordetella</taxon>
    </lineage>
</organism>
<feature type="coiled-coil region" evidence="1">
    <location>
        <begin position="115"/>
        <end position="146"/>
    </location>
</feature>
<dbReference type="RefSeq" id="WP_094812047.1">
    <property type="nucleotide sequence ID" value="NZ_NEVU01000002.1"/>
</dbReference>
<keyword evidence="3" id="KW-1133">Transmembrane helix</keyword>
<feature type="coiled-coil region" evidence="1">
    <location>
        <begin position="211"/>
        <end position="238"/>
    </location>
</feature>
<accession>A0A261VLE8</accession>
<evidence type="ECO:0000256" key="1">
    <source>
        <dbReference type="SAM" id="Coils"/>
    </source>
</evidence>
<proteinExistence type="predicted"/>
<dbReference type="InterPro" id="IPR021413">
    <property type="entry name" value="DUF3053"/>
</dbReference>
<evidence type="ECO:0008006" key="6">
    <source>
        <dbReference type="Google" id="ProtNLM"/>
    </source>
</evidence>
<feature type="transmembrane region" description="Helical" evidence="3">
    <location>
        <begin position="20"/>
        <end position="38"/>
    </location>
</feature>
<keyword evidence="1" id="KW-0175">Coiled coil</keyword>